<reference evidence="8" key="2">
    <citation type="submission" date="2020-09" db="EMBL/GenBank/DDBJ databases">
        <authorList>
            <person name="Sun Q."/>
            <person name="Kim S."/>
        </authorList>
    </citation>
    <scope>NUCLEOTIDE SEQUENCE</scope>
    <source>
        <strain evidence="8">KCTC 12988</strain>
    </source>
</reference>
<feature type="signal peptide" evidence="6">
    <location>
        <begin position="1"/>
        <end position="19"/>
    </location>
</feature>
<dbReference type="SUPFAM" id="SSF55545">
    <property type="entry name" value="beta-N-acetylhexosaminidase-like domain"/>
    <property type="match status" value="1"/>
</dbReference>
<dbReference type="InterPro" id="IPR025705">
    <property type="entry name" value="Beta_hexosaminidase_sua/sub"/>
</dbReference>
<keyword evidence="4" id="KW-0378">Hydrolase</keyword>
<dbReference type="SUPFAM" id="SSF51445">
    <property type="entry name" value="(Trans)glycosidases"/>
    <property type="match status" value="1"/>
</dbReference>
<reference evidence="8" key="1">
    <citation type="journal article" date="2014" name="Int. J. Syst. Evol. Microbiol.">
        <title>Complete genome sequence of Corynebacterium casei LMG S-19264T (=DSM 44701T), isolated from a smear-ripened cheese.</title>
        <authorList>
            <consortium name="US DOE Joint Genome Institute (JGI-PGF)"/>
            <person name="Walter F."/>
            <person name="Albersmeier A."/>
            <person name="Kalinowski J."/>
            <person name="Ruckert C."/>
        </authorList>
    </citation>
    <scope>NUCLEOTIDE SEQUENCE</scope>
    <source>
        <strain evidence="8">KCTC 12988</strain>
    </source>
</reference>
<comment type="catalytic activity">
    <reaction evidence="1">
        <text>Hydrolysis of terminal non-reducing N-acetyl-D-hexosamine residues in N-acetyl-beta-D-hexosaminides.</text>
        <dbReference type="EC" id="3.2.1.52"/>
    </reaction>
</comment>
<dbReference type="GO" id="GO:0030203">
    <property type="term" value="P:glycosaminoglycan metabolic process"/>
    <property type="evidence" value="ECO:0007669"/>
    <property type="project" value="TreeGrafter"/>
</dbReference>
<proteinExistence type="inferred from homology"/>
<evidence type="ECO:0000256" key="4">
    <source>
        <dbReference type="ARBA" id="ARBA00022801"/>
    </source>
</evidence>
<dbReference type="EC" id="3.2.1.52" evidence="3"/>
<organism evidence="8 9">
    <name type="scientific">Roseibacillus persicicus</name>
    <dbReference type="NCBI Taxonomy" id="454148"/>
    <lineage>
        <taxon>Bacteria</taxon>
        <taxon>Pseudomonadati</taxon>
        <taxon>Verrucomicrobiota</taxon>
        <taxon>Verrucomicrobiia</taxon>
        <taxon>Verrucomicrobiales</taxon>
        <taxon>Verrucomicrobiaceae</taxon>
        <taxon>Roseibacillus</taxon>
    </lineage>
</organism>
<feature type="domain" description="Fibronectin type-III" evidence="7">
    <location>
        <begin position="517"/>
        <end position="613"/>
    </location>
</feature>
<comment type="caution">
    <text evidence="8">The sequence shown here is derived from an EMBL/GenBank/DDBJ whole genome shotgun (WGS) entry which is preliminary data.</text>
</comment>
<evidence type="ECO:0000256" key="3">
    <source>
        <dbReference type="ARBA" id="ARBA00012663"/>
    </source>
</evidence>
<dbReference type="InterPro" id="IPR015882">
    <property type="entry name" value="HEX_bac_N"/>
</dbReference>
<evidence type="ECO:0000256" key="1">
    <source>
        <dbReference type="ARBA" id="ARBA00001231"/>
    </source>
</evidence>
<dbReference type="Pfam" id="PF02838">
    <property type="entry name" value="Glyco_hydro_20b"/>
    <property type="match status" value="1"/>
</dbReference>
<evidence type="ECO:0000313" key="8">
    <source>
        <dbReference type="EMBL" id="GHC61991.1"/>
    </source>
</evidence>
<dbReference type="Gene3D" id="2.60.40.10">
    <property type="entry name" value="Immunoglobulins"/>
    <property type="match status" value="1"/>
</dbReference>
<keyword evidence="9" id="KW-1185">Reference proteome</keyword>
<gene>
    <name evidence="8" type="ORF">GCM10007100_31680</name>
</gene>
<dbReference type="PANTHER" id="PTHR22600">
    <property type="entry name" value="BETA-HEXOSAMINIDASE"/>
    <property type="match status" value="1"/>
</dbReference>
<dbReference type="Gene3D" id="3.30.379.10">
    <property type="entry name" value="Chitobiase/beta-hexosaminidase domain 2-like"/>
    <property type="match status" value="1"/>
</dbReference>
<evidence type="ECO:0000256" key="2">
    <source>
        <dbReference type="ARBA" id="ARBA00006285"/>
    </source>
</evidence>
<evidence type="ECO:0000259" key="7">
    <source>
        <dbReference type="PROSITE" id="PS50853"/>
    </source>
</evidence>
<dbReference type="Proteomes" id="UP000644507">
    <property type="component" value="Unassembled WGS sequence"/>
</dbReference>
<dbReference type="GO" id="GO:0016020">
    <property type="term" value="C:membrane"/>
    <property type="evidence" value="ECO:0007669"/>
    <property type="project" value="TreeGrafter"/>
</dbReference>
<dbReference type="SUPFAM" id="SSF49265">
    <property type="entry name" value="Fibronectin type III"/>
    <property type="match status" value="1"/>
</dbReference>
<dbReference type="InterPro" id="IPR036116">
    <property type="entry name" value="FN3_sf"/>
</dbReference>
<dbReference type="RefSeq" id="WP_189572043.1">
    <property type="nucleotide sequence ID" value="NZ_BMXI01000015.1"/>
</dbReference>
<dbReference type="SMART" id="SM00060">
    <property type="entry name" value="FN3"/>
    <property type="match status" value="1"/>
</dbReference>
<evidence type="ECO:0000256" key="6">
    <source>
        <dbReference type="SAM" id="SignalP"/>
    </source>
</evidence>
<dbReference type="InterPro" id="IPR015883">
    <property type="entry name" value="Glyco_hydro_20_cat"/>
</dbReference>
<dbReference type="InterPro" id="IPR013783">
    <property type="entry name" value="Ig-like_fold"/>
</dbReference>
<dbReference type="GO" id="GO:0004563">
    <property type="term" value="F:beta-N-acetylhexosaminidase activity"/>
    <property type="evidence" value="ECO:0007669"/>
    <property type="project" value="UniProtKB-EC"/>
</dbReference>
<dbReference type="CDD" id="cd00063">
    <property type="entry name" value="FN3"/>
    <property type="match status" value="1"/>
</dbReference>
<dbReference type="EMBL" id="BMXI01000015">
    <property type="protein sequence ID" value="GHC61991.1"/>
    <property type="molecule type" value="Genomic_DNA"/>
</dbReference>
<dbReference type="Pfam" id="PF00728">
    <property type="entry name" value="Glyco_hydro_20"/>
    <property type="match status" value="1"/>
</dbReference>
<keyword evidence="5" id="KW-0326">Glycosidase</keyword>
<keyword evidence="6" id="KW-0732">Signal</keyword>
<dbReference type="InterPro" id="IPR003961">
    <property type="entry name" value="FN3_dom"/>
</dbReference>
<feature type="chain" id="PRO_5037526778" description="beta-N-acetylhexosaminidase" evidence="6">
    <location>
        <begin position="20"/>
        <end position="924"/>
    </location>
</feature>
<dbReference type="PANTHER" id="PTHR22600:SF57">
    <property type="entry name" value="BETA-N-ACETYLHEXOSAMINIDASE"/>
    <property type="match status" value="1"/>
</dbReference>
<dbReference type="AlphaFoldDB" id="A0A918TU22"/>
<dbReference type="PROSITE" id="PS50853">
    <property type="entry name" value="FN3"/>
    <property type="match status" value="1"/>
</dbReference>
<protein>
    <recommendedName>
        <fullName evidence="3">beta-N-acetylhexosaminidase</fullName>
        <ecNumber evidence="3">3.2.1.52</ecNumber>
    </recommendedName>
</protein>
<evidence type="ECO:0000313" key="9">
    <source>
        <dbReference type="Proteomes" id="UP000644507"/>
    </source>
</evidence>
<comment type="similarity">
    <text evidence="2">Belongs to the glycosyl hydrolase 20 family.</text>
</comment>
<dbReference type="InterPro" id="IPR017853">
    <property type="entry name" value="GH"/>
</dbReference>
<name>A0A918TU22_9BACT</name>
<dbReference type="GO" id="GO:0005975">
    <property type="term" value="P:carbohydrate metabolic process"/>
    <property type="evidence" value="ECO:0007669"/>
    <property type="project" value="InterPro"/>
</dbReference>
<dbReference type="Gene3D" id="3.20.20.80">
    <property type="entry name" value="Glycosidases"/>
    <property type="match status" value="2"/>
</dbReference>
<dbReference type="InterPro" id="IPR029018">
    <property type="entry name" value="Hex-like_dom2"/>
</dbReference>
<sequence length="924" mass="102593">MKTLVCLLSTCLLVGLLPAGELPALIPSPKKLELMEGEVVLNRSSRILYSQENAKVVAEVLAEDFERLFDYSLEARLLGSARAREGDIVLQLSSEPKFAAEEYQLHAKTGVTVSSSDLAGLYAGTATLLQTFQKEGDKVAMSALKIRDQPSRAFRGHMFDMKNQWHSIADCKQFVDMCRFYKINFLSLHAGEDQWVGAVSTQLSRLSPEERVKHRLYSKEEMDELISYASRRGVYLFPHNECTPGFQHMKNAIAKDYVPGDRYAGFPDELDGKGAYTTFSGKAEKRWLELIEIAIGKAIDQFAAGYPDGILPYFHVGPVLGEGGMAPSLAVQILDIIQRKSPGTKMMFWNGVNAKEPHLYPRRKDCVIAYYDDEFGASDMESYLREGWPLVNAAWSPLYVVGSRLARPVERIYQDWNLGRQGSDGIPGGYGAVRWEKVSEPELEKGILGGMLCTWETPQKVHLERVRIRVPVMNERIWNHGPWPDPESDFPNFERRLQKKNVQLSRYLQQGGEVPAAPIHVAASEGTAKGKVRLEWRSGGGHAPLGYRVFRGRSDDPHEARQVGADLAVTVESFEDTSVALNSDYNYWVVAFNEAGVSEASERVRGAAGTGIANLMSYEPFEYSELEGLFAKGAGEGWPGPWEKPNEPGVVTFEQEGLEYPGLETAGGSLRFRPKEEKKGVHLKRSLKGQVGLDDATMWMSYLVKPNKLAVGDFFVVPGEIAGAIGKVWGEQFSIYMDKSAVRMKEGETYLVVAKFEFGQGDKVTLWVNPSLDKEPGEEGAALQTMAEIGNENFVQVQNQGYGLGDYQFDELRIGTSWRRVGGWGSRSDKQAPAPNPMTWIGPPSLMEDGSVFMMSVTAEDESGVEYYFECVKGGGPDSGWQESSSYSLKSLPTGTYSYRVKSRDMSAGDNETDWSFAGEVVVP</sequence>
<accession>A0A918TU22</accession>
<evidence type="ECO:0000256" key="5">
    <source>
        <dbReference type="ARBA" id="ARBA00023295"/>
    </source>
</evidence>